<reference evidence="6" key="2">
    <citation type="submission" date="2018-10" db="UniProtKB">
        <authorList>
            <consortium name="EnsemblPlants"/>
        </authorList>
    </citation>
    <scope>IDENTIFICATION</scope>
</reference>
<reference evidence="6" key="1">
    <citation type="submission" date="2018-08" db="EMBL/GenBank/DDBJ databases">
        <authorList>
            <person name="Rossello M."/>
        </authorList>
    </citation>
    <scope>NUCLEOTIDE SEQUENCE [LARGE SCALE GENOMIC DNA]</scope>
    <source>
        <strain evidence="6">cv. Chinese Spring</strain>
    </source>
</reference>
<feature type="domain" description="O-methyltransferase dimerisation" evidence="5">
    <location>
        <begin position="87"/>
        <end position="175"/>
    </location>
</feature>
<dbReference type="Gramene" id="TraesJUL7D03G04536780.1">
    <property type="protein sequence ID" value="TraesJUL7D03G04536780.1"/>
    <property type="gene ID" value="TraesJUL7D03G04536780"/>
</dbReference>
<evidence type="ECO:0000256" key="1">
    <source>
        <dbReference type="ARBA" id="ARBA00022603"/>
    </source>
</evidence>
<dbReference type="EnsemblPlants" id="TraesCS7D02G541400.1">
    <property type="protein sequence ID" value="TraesCS7D02G541400.1"/>
    <property type="gene ID" value="TraesCS7D02G541400"/>
</dbReference>
<dbReference type="STRING" id="4565.A0A3B6U062"/>
<evidence type="ECO:0000259" key="5">
    <source>
        <dbReference type="Pfam" id="PF08100"/>
    </source>
</evidence>
<dbReference type="InterPro" id="IPR029063">
    <property type="entry name" value="SAM-dependent_MTases_sf"/>
</dbReference>
<dbReference type="InterPro" id="IPR001077">
    <property type="entry name" value="COMT_C"/>
</dbReference>
<dbReference type="AlphaFoldDB" id="A0A3B6U062"/>
<protein>
    <recommendedName>
        <fullName evidence="8">O-methyltransferase domain-containing protein</fullName>
    </recommendedName>
</protein>
<gene>
    <name evidence="6" type="primary">LOC123168505</name>
</gene>
<dbReference type="PROSITE" id="PS51683">
    <property type="entry name" value="SAM_OMT_II"/>
    <property type="match status" value="1"/>
</dbReference>
<keyword evidence="7" id="KW-1185">Reference proteome</keyword>
<evidence type="ECO:0000313" key="6">
    <source>
        <dbReference type="EnsemblPlants" id="TraesCS7D02G541400.1"/>
    </source>
</evidence>
<evidence type="ECO:0000256" key="2">
    <source>
        <dbReference type="ARBA" id="ARBA00022679"/>
    </source>
</evidence>
<keyword evidence="3" id="KW-0949">S-adenosyl-L-methionine</keyword>
<dbReference type="RefSeq" id="XP_044442323.1">
    <property type="nucleotide sequence ID" value="XM_044586388.1"/>
</dbReference>
<dbReference type="KEGG" id="taes:123168505"/>
<dbReference type="PANTHER" id="PTHR11746">
    <property type="entry name" value="O-METHYLTRANSFERASE"/>
    <property type="match status" value="1"/>
</dbReference>
<sequence length="427" mass="46530">MAPAWSSTLSPLVASAVCASFATATTWLGCRRMPSMGRSQTLGGQPPLLPRDQLKRKPIVAHVQKETGNDVMVSTEGLLQAQLELYHHAMAYVKSAALRAAADLRIPDAIHRCGGAATLSDIATEIGVQPTKVSHLRRLMRALTILGIFLVGQGPNGEATDVHYKLTSVSRLLLEGSSCTQSPIVRVLVDPLSLTALCSIGEWFTDERASALTLFEVAHGCTREEMTAKKGTRGVFNVGMISDSHLLMETIIKDHRNIFEGVSSLVDAGGAHGATAEAIAKAFPHIKCTVLDLPHAIAGAPAIANVEFVAGDLFEYVPPVDVVLLKWVLCLWQDEDAVKVLRRCKEAITSRGAVGKVIIVDVVIDFGMSQDDVLLRETQVLFDVQMMRVDGGERDEQQWRKIFFEAGFRDYKITPMLGFRSIIEVYP</sequence>
<dbReference type="InterPro" id="IPR016461">
    <property type="entry name" value="COMT-like"/>
</dbReference>
<evidence type="ECO:0000259" key="4">
    <source>
        <dbReference type="Pfam" id="PF00891"/>
    </source>
</evidence>
<keyword evidence="1" id="KW-0489">Methyltransferase</keyword>
<dbReference type="Pfam" id="PF08100">
    <property type="entry name" value="Dimerisation"/>
    <property type="match status" value="1"/>
</dbReference>
<dbReference type="SUPFAM" id="SSF46785">
    <property type="entry name" value="Winged helix' DNA-binding domain"/>
    <property type="match status" value="1"/>
</dbReference>
<name>A0A3B6U062_WHEAT</name>
<feature type="domain" description="O-methyltransferase C-terminal" evidence="4">
    <location>
        <begin position="201"/>
        <end position="409"/>
    </location>
</feature>
<evidence type="ECO:0008006" key="8">
    <source>
        <dbReference type="Google" id="ProtNLM"/>
    </source>
</evidence>
<dbReference type="OMA" id="GMISDSH"/>
<dbReference type="InterPro" id="IPR036390">
    <property type="entry name" value="WH_DNA-bd_sf"/>
</dbReference>
<keyword evidence="2" id="KW-0808">Transferase</keyword>
<dbReference type="Gene3D" id="3.40.50.150">
    <property type="entry name" value="Vaccinia Virus protein VP39"/>
    <property type="match status" value="1"/>
</dbReference>
<dbReference type="Gramene" id="TraesROB_scaffold_018541_01G000100.1">
    <property type="protein sequence ID" value="TraesROB_scaffold_018541_01G000100.1"/>
    <property type="gene ID" value="TraesROB_scaffold_018541_01G000100"/>
</dbReference>
<dbReference type="Pfam" id="PF00891">
    <property type="entry name" value="Methyltransf_2"/>
    <property type="match status" value="1"/>
</dbReference>
<dbReference type="FunFam" id="3.40.50.150:FF:000057">
    <property type="entry name" value="O-methyltransferase ZRP4"/>
    <property type="match status" value="1"/>
</dbReference>
<dbReference type="Gramene" id="TraesCS7D03G1276300.1">
    <property type="protein sequence ID" value="TraesCS7D03G1276300.1.CDS"/>
    <property type="gene ID" value="TraesCS7D03G1276300"/>
</dbReference>
<dbReference type="SUPFAM" id="SSF53335">
    <property type="entry name" value="S-adenosyl-L-methionine-dependent methyltransferases"/>
    <property type="match status" value="1"/>
</dbReference>
<dbReference type="OrthoDB" id="757282at2759"/>
<dbReference type="Gramene" id="TraesCS7D02G541400.1">
    <property type="protein sequence ID" value="TraesCS7D02G541400.1"/>
    <property type="gene ID" value="TraesCS7D02G541400"/>
</dbReference>
<dbReference type="Gene3D" id="1.10.10.10">
    <property type="entry name" value="Winged helix-like DNA-binding domain superfamily/Winged helix DNA-binding domain"/>
    <property type="match status" value="1"/>
</dbReference>
<dbReference type="InterPro" id="IPR012967">
    <property type="entry name" value="COMT_dimerisation"/>
</dbReference>
<accession>A0A3B6U062</accession>
<dbReference type="Gramene" id="TraesKAR7D01G0457890.1">
    <property type="protein sequence ID" value="cds.TraesKAR7D01G0457890.1"/>
    <property type="gene ID" value="TraesKAR7D01G0457890"/>
</dbReference>
<dbReference type="GO" id="GO:0008757">
    <property type="term" value="F:S-adenosylmethionine-dependent methyltransferase activity"/>
    <property type="evidence" value="ECO:0000318"/>
    <property type="project" value="GO_Central"/>
</dbReference>
<dbReference type="Proteomes" id="UP000019116">
    <property type="component" value="Chromosome 7D"/>
</dbReference>
<proteinExistence type="predicted"/>
<dbReference type="Gramene" id="TraesWEE_scaffold_011527_01G000100.1">
    <property type="protein sequence ID" value="TraesWEE_scaffold_011527_01G000100.1"/>
    <property type="gene ID" value="TraesWEE_scaffold_011527_01G000100"/>
</dbReference>
<dbReference type="SMR" id="A0A3B6U062"/>
<evidence type="ECO:0000256" key="3">
    <source>
        <dbReference type="ARBA" id="ARBA00022691"/>
    </source>
</evidence>
<dbReference type="Gramene" id="TraesCLE_scaffold_047714_01G000100.1">
    <property type="protein sequence ID" value="TraesCLE_scaffold_047714_01G000100.1"/>
    <property type="gene ID" value="TraesCLE_scaffold_047714_01G000100"/>
</dbReference>
<dbReference type="GeneID" id="123168505"/>
<dbReference type="GO" id="GO:0032259">
    <property type="term" value="P:methylation"/>
    <property type="evidence" value="ECO:0000318"/>
    <property type="project" value="GO_Central"/>
</dbReference>
<dbReference type="InterPro" id="IPR036388">
    <property type="entry name" value="WH-like_DNA-bd_sf"/>
</dbReference>
<evidence type="ECO:0000313" key="7">
    <source>
        <dbReference type="Proteomes" id="UP000019116"/>
    </source>
</evidence>
<dbReference type="GO" id="GO:0046983">
    <property type="term" value="F:protein dimerization activity"/>
    <property type="evidence" value="ECO:0007669"/>
    <property type="project" value="InterPro"/>
</dbReference>
<dbReference type="GO" id="GO:0008171">
    <property type="term" value="F:O-methyltransferase activity"/>
    <property type="evidence" value="ECO:0000318"/>
    <property type="project" value="GO_Central"/>
</dbReference>
<organism evidence="6">
    <name type="scientific">Triticum aestivum</name>
    <name type="common">Wheat</name>
    <dbReference type="NCBI Taxonomy" id="4565"/>
    <lineage>
        <taxon>Eukaryota</taxon>
        <taxon>Viridiplantae</taxon>
        <taxon>Streptophyta</taxon>
        <taxon>Embryophyta</taxon>
        <taxon>Tracheophyta</taxon>
        <taxon>Spermatophyta</taxon>
        <taxon>Magnoliopsida</taxon>
        <taxon>Liliopsida</taxon>
        <taxon>Poales</taxon>
        <taxon>Poaceae</taxon>
        <taxon>BOP clade</taxon>
        <taxon>Pooideae</taxon>
        <taxon>Triticodae</taxon>
        <taxon>Triticeae</taxon>
        <taxon>Triticinae</taxon>
        <taxon>Triticum</taxon>
    </lineage>
</organism>